<dbReference type="Pfam" id="PF19739">
    <property type="entry name" value="DUF6228"/>
    <property type="match status" value="1"/>
</dbReference>
<dbReference type="InterPro" id="IPR046196">
    <property type="entry name" value="DUF6228"/>
</dbReference>
<name>A0A1C6VD18_9ACTN</name>
<evidence type="ECO:0000313" key="2">
    <source>
        <dbReference type="Proteomes" id="UP000199696"/>
    </source>
</evidence>
<reference evidence="2" key="1">
    <citation type="submission" date="2016-06" db="EMBL/GenBank/DDBJ databases">
        <authorList>
            <person name="Varghese N."/>
            <person name="Submissions Spin"/>
        </authorList>
    </citation>
    <scope>NUCLEOTIDE SEQUENCE [LARGE SCALE GENOMIC DNA]</scope>
    <source>
        <strain evidence="2">DSM 44814</strain>
    </source>
</reference>
<organism evidence="1 2">
    <name type="scientific">Micromonospora eburnea</name>
    <dbReference type="NCBI Taxonomy" id="227316"/>
    <lineage>
        <taxon>Bacteria</taxon>
        <taxon>Bacillati</taxon>
        <taxon>Actinomycetota</taxon>
        <taxon>Actinomycetes</taxon>
        <taxon>Micromonosporales</taxon>
        <taxon>Micromonosporaceae</taxon>
        <taxon>Micromonospora</taxon>
    </lineage>
</organism>
<dbReference type="AlphaFoldDB" id="A0A1C6VD18"/>
<protein>
    <submittedName>
        <fullName evidence="1">Uncharacterized protein</fullName>
    </submittedName>
</protein>
<sequence>MLHPPEDPRGDGYVAVMQVELYDQGLTAGRGIELAWLTHAQEPDLVDFFQQLADDWRGWDGERSWRSLDATMRITAQHDGKGHVTLGGTLHQDSYSPDGWLARVFITVEAGEQMTSLVADLRAHFGRLAR</sequence>
<proteinExistence type="predicted"/>
<dbReference type="STRING" id="227316.GA0070604_5161"/>
<keyword evidence="2" id="KW-1185">Reference proteome</keyword>
<evidence type="ECO:0000313" key="1">
    <source>
        <dbReference type="EMBL" id="SCL64246.1"/>
    </source>
</evidence>
<gene>
    <name evidence="1" type="ORF">GA0070604_5161</name>
</gene>
<accession>A0A1C6VD18</accession>
<dbReference type="Proteomes" id="UP000199696">
    <property type="component" value="Unassembled WGS sequence"/>
</dbReference>
<dbReference type="EMBL" id="FMHY01000002">
    <property type="protein sequence ID" value="SCL64246.1"/>
    <property type="molecule type" value="Genomic_DNA"/>
</dbReference>